<dbReference type="SMART" id="SM00220">
    <property type="entry name" value="S_TKc"/>
    <property type="match status" value="1"/>
</dbReference>
<evidence type="ECO:0000256" key="3">
    <source>
        <dbReference type="SAM" id="MobiDB-lite"/>
    </source>
</evidence>
<dbReference type="PROSITE" id="PS50011">
    <property type="entry name" value="PROTEIN_KINASE_DOM"/>
    <property type="match status" value="1"/>
</dbReference>
<dbReference type="InterPro" id="IPR000719">
    <property type="entry name" value="Prot_kinase_dom"/>
</dbReference>
<dbReference type="Pfam" id="PF00069">
    <property type="entry name" value="Pkinase"/>
    <property type="match status" value="1"/>
</dbReference>
<dbReference type="InterPro" id="IPR008271">
    <property type="entry name" value="Ser/Thr_kinase_AS"/>
</dbReference>
<feature type="region of interest" description="Disordered" evidence="3">
    <location>
        <begin position="1"/>
        <end position="54"/>
    </location>
</feature>
<accession>A0AAV4FF21</accession>
<feature type="region of interest" description="Disordered" evidence="3">
    <location>
        <begin position="522"/>
        <end position="561"/>
    </location>
</feature>
<feature type="region of interest" description="Disordered" evidence="3">
    <location>
        <begin position="704"/>
        <end position="725"/>
    </location>
</feature>
<protein>
    <submittedName>
        <fullName evidence="5">Interleukin-1 receptor-associated kinase 1</fullName>
    </submittedName>
</protein>
<dbReference type="InterPro" id="IPR011009">
    <property type="entry name" value="Kinase-like_dom_sf"/>
</dbReference>
<organism evidence="5 6">
    <name type="scientific">Elysia marginata</name>
    <dbReference type="NCBI Taxonomy" id="1093978"/>
    <lineage>
        <taxon>Eukaryota</taxon>
        <taxon>Metazoa</taxon>
        <taxon>Spiralia</taxon>
        <taxon>Lophotrochozoa</taxon>
        <taxon>Mollusca</taxon>
        <taxon>Gastropoda</taxon>
        <taxon>Heterobranchia</taxon>
        <taxon>Euthyneura</taxon>
        <taxon>Panpulmonata</taxon>
        <taxon>Sacoglossa</taxon>
        <taxon>Placobranchoidea</taxon>
        <taxon>Plakobranchidae</taxon>
        <taxon>Elysia</taxon>
    </lineage>
</organism>
<feature type="region of interest" description="Disordered" evidence="3">
    <location>
        <begin position="117"/>
        <end position="171"/>
    </location>
</feature>
<feature type="region of interest" description="Disordered" evidence="3">
    <location>
        <begin position="738"/>
        <end position="779"/>
    </location>
</feature>
<dbReference type="PANTHER" id="PTHR27001">
    <property type="entry name" value="OS01G0253100 PROTEIN"/>
    <property type="match status" value="1"/>
</dbReference>
<evidence type="ECO:0000259" key="4">
    <source>
        <dbReference type="PROSITE" id="PS50011"/>
    </source>
</evidence>
<keyword evidence="5" id="KW-0418">Kinase</keyword>
<feature type="compositionally biased region" description="Polar residues" evidence="3">
    <location>
        <begin position="132"/>
        <end position="144"/>
    </location>
</feature>
<keyword evidence="1" id="KW-0547">Nucleotide-binding</keyword>
<dbReference type="SUPFAM" id="SSF56112">
    <property type="entry name" value="Protein kinase-like (PK-like)"/>
    <property type="match status" value="1"/>
</dbReference>
<keyword evidence="5" id="KW-0675">Receptor</keyword>
<evidence type="ECO:0000313" key="6">
    <source>
        <dbReference type="Proteomes" id="UP000762676"/>
    </source>
</evidence>
<evidence type="ECO:0000313" key="5">
    <source>
        <dbReference type="EMBL" id="GFR71380.1"/>
    </source>
</evidence>
<keyword evidence="2" id="KW-0067">ATP-binding</keyword>
<dbReference type="GO" id="GO:0004672">
    <property type="term" value="F:protein kinase activity"/>
    <property type="evidence" value="ECO:0007669"/>
    <property type="project" value="InterPro"/>
</dbReference>
<comment type="caution">
    <text evidence="5">The sequence shown here is derived from an EMBL/GenBank/DDBJ whole genome shotgun (WGS) entry which is preliminary data.</text>
</comment>
<dbReference type="Proteomes" id="UP000762676">
    <property type="component" value="Unassembled WGS sequence"/>
</dbReference>
<dbReference type="Gene3D" id="1.10.510.10">
    <property type="entry name" value="Transferase(Phosphotransferase) domain 1"/>
    <property type="match status" value="1"/>
</dbReference>
<feature type="compositionally biased region" description="Low complexity" evidence="3">
    <location>
        <begin position="765"/>
        <end position="779"/>
    </location>
</feature>
<dbReference type="EMBL" id="BMAT01004287">
    <property type="protein sequence ID" value="GFR71380.1"/>
    <property type="molecule type" value="Genomic_DNA"/>
</dbReference>
<proteinExistence type="predicted"/>
<feature type="compositionally biased region" description="Low complexity" evidence="3">
    <location>
        <begin position="741"/>
        <end position="753"/>
    </location>
</feature>
<feature type="compositionally biased region" description="Polar residues" evidence="3">
    <location>
        <begin position="704"/>
        <end position="717"/>
    </location>
</feature>
<feature type="compositionally biased region" description="Polar residues" evidence="3">
    <location>
        <begin position="522"/>
        <end position="533"/>
    </location>
</feature>
<keyword evidence="5" id="KW-0808">Transferase</keyword>
<feature type="domain" description="Protein kinase" evidence="4">
    <location>
        <begin position="180"/>
        <end position="439"/>
    </location>
</feature>
<dbReference type="GO" id="GO:0005524">
    <property type="term" value="F:ATP binding"/>
    <property type="evidence" value="ECO:0007669"/>
    <property type="project" value="UniProtKB-KW"/>
</dbReference>
<feature type="compositionally biased region" description="Basic and acidic residues" evidence="3">
    <location>
        <begin position="34"/>
        <end position="45"/>
    </location>
</feature>
<dbReference type="GO" id="GO:0005886">
    <property type="term" value="C:plasma membrane"/>
    <property type="evidence" value="ECO:0007669"/>
    <property type="project" value="TreeGrafter"/>
</dbReference>
<evidence type="ECO:0000256" key="2">
    <source>
        <dbReference type="ARBA" id="ARBA00022840"/>
    </source>
</evidence>
<evidence type="ECO:0000256" key="1">
    <source>
        <dbReference type="ARBA" id="ARBA00022741"/>
    </source>
</evidence>
<sequence>MPHITTVEHGIAELRKHKQPPLSESGATSPILDESFKKGSEKDNASHGASPDLDTLLRQVKIPGAGDGLGKVGPPSFDSASAIESAVNYNYPTPPTQNRADVKPDLKSNYQKIIPWTESVAGRPEPIDSTPGFPSSKSGNSSVPPKQEATESEDLLPNSGAHQSGFNSSLPYSKTSPSMCSGVENLQNMLFGSASQTTPGNSNSTDVDHGTDMKKFLSELYMLKEFSHENIVVVYGYALDNNELCLVYQHLINGSLEDRLQLKKGTPPLKWERRLNIVLGACKGLSFLHTFRNKALIHGDIKSANILLDQNWEAKIADLGQAAYATGASKDTKGYTHVSVVQAGTKVFGTKAYHAPEVFLEVCSGLRAYDPNRGMEPFLVRIFTDLEEDQWLTFQDKHLDTVPETSFTSILTIANKCVQESKAKRPTTKSLLKSVQECYNSWKLSTGNPESAKSGPYQFDYQNIEELRRKLSQSMLSENTLASINSSLPGSRIAAAQEQILQQNSAHVVNQFQGMQAMTQQSIKSLPSQTDEIYSSMSGQGTTQQLSQSHPYQQLQQNQVEQNWPQVSARQLYQGKEQDKHLPTVNSIPPPAKLSSMPSELSNSSLEVMYGDSLAIRLQKVVDQFAAQKEQLRQQGVEDLESDKLLSQQMEDIKQQWLAENSDSEKNKLHQQIGQTSAPPAENDYFPKADPKKLLELYMFDQQNFPASGDSSEQSDPGPTVFPCDPRKLAYMQQFDASSFTRTSETGNTRTTTAVSQSEQKHHLPFSNNSPQSFSNYSSPHHYSPLPHGSPYSGVPSTCQDFYTVLTASNGGQVNTPNPEMTHQVMSCQGKHLSYMVGEHGTNTFLSPAQTADSLSQQAASAVRNDPADHLPSSTYRHFLQQDNQQIIGKRQKKTELDDLMAEIMSEDSLDVEVDFS</sequence>
<feature type="region of interest" description="Disordered" evidence="3">
    <location>
        <begin position="577"/>
        <end position="599"/>
    </location>
</feature>
<dbReference type="AlphaFoldDB" id="A0AAV4FF21"/>
<gene>
    <name evidence="5" type="ORF">ElyMa_002092800</name>
</gene>
<dbReference type="PANTHER" id="PTHR27001:SF931">
    <property type="entry name" value="OS11G0664100 PROTEIN"/>
    <property type="match status" value="1"/>
</dbReference>
<name>A0AAV4FF21_9GAST</name>
<keyword evidence="6" id="KW-1185">Reference proteome</keyword>
<feature type="region of interest" description="Disordered" evidence="3">
    <location>
        <begin position="662"/>
        <end position="688"/>
    </location>
</feature>
<feature type="compositionally biased region" description="Low complexity" evidence="3">
    <location>
        <begin position="535"/>
        <end position="561"/>
    </location>
</feature>
<dbReference type="PROSITE" id="PS00108">
    <property type="entry name" value="PROTEIN_KINASE_ST"/>
    <property type="match status" value="1"/>
</dbReference>
<feature type="compositionally biased region" description="Polar residues" evidence="3">
    <location>
        <begin position="160"/>
        <end position="171"/>
    </location>
</feature>
<reference evidence="5 6" key="1">
    <citation type="journal article" date="2021" name="Elife">
        <title>Chloroplast acquisition without the gene transfer in kleptoplastic sea slugs, Plakobranchus ocellatus.</title>
        <authorList>
            <person name="Maeda T."/>
            <person name="Takahashi S."/>
            <person name="Yoshida T."/>
            <person name="Shimamura S."/>
            <person name="Takaki Y."/>
            <person name="Nagai Y."/>
            <person name="Toyoda A."/>
            <person name="Suzuki Y."/>
            <person name="Arimoto A."/>
            <person name="Ishii H."/>
            <person name="Satoh N."/>
            <person name="Nishiyama T."/>
            <person name="Hasebe M."/>
            <person name="Maruyama T."/>
            <person name="Minagawa J."/>
            <person name="Obokata J."/>
            <person name="Shigenobu S."/>
        </authorList>
    </citation>
    <scope>NUCLEOTIDE SEQUENCE [LARGE SCALE GENOMIC DNA]</scope>
</reference>